<gene>
    <name evidence="2" type="ORF">ACFO3L_06350</name>
</gene>
<feature type="signal peptide" evidence="1">
    <location>
        <begin position="1"/>
        <end position="20"/>
    </location>
</feature>
<comment type="caution">
    <text evidence="2">The sequence shown here is derived from an EMBL/GenBank/DDBJ whole genome shotgun (WGS) entry which is preliminary data.</text>
</comment>
<reference evidence="3" key="1">
    <citation type="journal article" date="2019" name="Int. J. Syst. Evol. Microbiol.">
        <title>The Global Catalogue of Microorganisms (GCM) 10K type strain sequencing project: providing services to taxonomists for standard genome sequencing and annotation.</title>
        <authorList>
            <consortium name="The Broad Institute Genomics Platform"/>
            <consortium name="The Broad Institute Genome Sequencing Center for Infectious Disease"/>
            <person name="Wu L."/>
            <person name="Ma J."/>
        </authorList>
    </citation>
    <scope>NUCLEOTIDE SEQUENCE [LARGE SCALE GENOMIC DNA]</scope>
    <source>
        <strain evidence="3">CGMCC 1.19061</strain>
    </source>
</reference>
<keyword evidence="3" id="KW-1185">Reference proteome</keyword>
<sequence length="210" mass="24635">MKRHMIYLLLFLLLTGCTSAPKKLSKDEAIQLGDFTYLKPNHDERFTTDKDFYRNNEQGIIYQDGEPLIGLTFKKVSTGSTKAMEELQTEKELRRYQKNNRHIKLELEVQNYNYDEPINPLFITHSTAFITADRGENLHSSSSLPLEPIEKGNTGTYIFTIKLDERPVKDVNLLYLRYYYVESLLGFNRRNYSNHLEFELEVTHEIDALK</sequence>
<evidence type="ECO:0000256" key="1">
    <source>
        <dbReference type="SAM" id="SignalP"/>
    </source>
</evidence>
<proteinExistence type="predicted"/>
<protein>
    <recommendedName>
        <fullName evidence="4">Lipoprotein</fullName>
    </recommendedName>
</protein>
<dbReference type="PROSITE" id="PS51257">
    <property type="entry name" value="PROKAR_LIPOPROTEIN"/>
    <property type="match status" value="1"/>
</dbReference>
<keyword evidence="1" id="KW-0732">Signal</keyword>
<organism evidence="2 3">
    <name type="scientific">Enterococcus eurekensis</name>
    <dbReference type="NCBI Taxonomy" id="1159753"/>
    <lineage>
        <taxon>Bacteria</taxon>
        <taxon>Bacillati</taxon>
        <taxon>Bacillota</taxon>
        <taxon>Bacilli</taxon>
        <taxon>Lactobacillales</taxon>
        <taxon>Enterococcaceae</taxon>
        <taxon>Enterococcus</taxon>
    </lineage>
</organism>
<dbReference type="Proteomes" id="UP001596026">
    <property type="component" value="Unassembled WGS sequence"/>
</dbReference>
<name>A0ABV9M3A3_9ENTE</name>
<dbReference type="EMBL" id="JBHSGT010000041">
    <property type="protein sequence ID" value="MFC4710247.1"/>
    <property type="molecule type" value="Genomic_DNA"/>
</dbReference>
<evidence type="ECO:0008006" key="4">
    <source>
        <dbReference type="Google" id="ProtNLM"/>
    </source>
</evidence>
<feature type="chain" id="PRO_5045888677" description="Lipoprotein" evidence="1">
    <location>
        <begin position="21"/>
        <end position="210"/>
    </location>
</feature>
<evidence type="ECO:0000313" key="3">
    <source>
        <dbReference type="Proteomes" id="UP001596026"/>
    </source>
</evidence>
<accession>A0ABV9M3A3</accession>
<dbReference type="RefSeq" id="WP_379964977.1">
    <property type="nucleotide sequence ID" value="NZ_JBHSGT010000041.1"/>
</dbReference>
<evidence type="ECO:0000313" key="2">
    <source>
        <dbReference type="EMBL" id="MFC4710247.1"/>
    </source>
</evidence>